<proteinExistence type="inferred from homology"/>
<feature type="region of interest" description="Disordered" evidence="2">
    <location>
        <begin position="297"/>
        <end position="319"/>
    </location>
</feature>
<evidence type="ECO:0000259" key="3">
    <source>
        <dbReference type="Pfam" id="PF04909"/>
    </source>
</evidence>
<dbReference type="SUPFAM" id="SSF51556">
    <property type="entry name" value="Metallo-dependent hydrolases"/>
    <property type="match status" value="1"/>
</dbReference>
<dbReference type="RefSeq" id="WP_087470653.1">
    <property type="nucleotide sequence ID" value="NZ_CP021383.1"/>
</dbReference>
<sequence length="319" mass="33685">MPGHDVVDAHHHLWVRSRTPQDWIDPVTMAAIDRDFVPADLPAAAHGVSAAVVVQSASRWTESAELLATCASPQGRAARLAGAVVWADLMAPDLTERLDALRAGPGGRYLVGVRTMLQAEPDPAYLDRADVRRGVAAVGAAGLAFDLVLRDHQLPAAARLVAALPDVPFVLDHLGKPRLDAGGAAGADGDRLATWRHDVAALASRPNVAAKLSGLVTEARWDAWTPTDLRPAVDHALDVFGPARLMFGSDWPVCLLASDYGRWLETVRGLLADLAPGERDAVWGTTARRVYGLPAAATAGAPADARPPARTPDRGEASP</sequence>
<dbReference type="InterPro" id="IPR032466">
    <property type="entry name" value="Metal_Hydrolase"/>
</dbReference>
<dbReference type="Proteomes" id="UP000196228">
    <property type="component" value="Chromosome"/>
</dbReference>
<accession>A0A1Y0HTY7</accession>
<dbReference type="PANTHER" id="PTHR43569">
    <property type="entry name" value="AMIDOHYDROLASE"/>
    <property type="match status" value="1"/>
</dbReference>
<dbReference type="OrthoDB" id="5450317at2"/>
<protein>
    <submittedName>
        <fullName evidence="4">Amidohydrolase</fullName>
    </submittedName>
</protein>
<feature type="compositionally biased region" description="Low complexity" evidence="2">
    <location>
        <begin position="297"/>
        <end position="308"/>
    </location>
</feature>
<name>A0A1Y0HTY7_CELCE</name>
<evidence type="ECO:0000256" key="2">
    <source>
        <dbReference type="SAM" id="MobiDB-lite"/>
    </source>
</evidence>
<evidence type="ECO:0000256" key="1">
    <source>
        <dbReference type="ARBA" id="ARBA00038310"/>
    </source>
</evidence>
<dbReference type="InterPro" id="IPR006680">
    <property type="entry name" value="Amidohydro-rel"/>
</dbReference>
<reference evidence="4 5" key="1">
    <citation type="submission" date="2017-05" db="EMBL/GenBank/DDBJ databases">
        <authorList>
            <person name="Song R."/>
            <person name="Chenine A.L."/>
            <person name="Ruprecht R.M."/>
        </authorList>
    </citation>
    <scope>NUCLEOTIDE SEQUENCE [LARGE SCALE GENOMIC DNA]</scope>
    <source>
        <strain evidence="4 5">PSBB019</strain>
    </source>
</reference>
<comment type="similarity">
    <text evidence="1">Belongs to the metallo-dependent hydrolases superfamily.</text>
</comment>
<dbReference type="Gene3D" id="3.20.20.140">
    <property type="entry name" value="Metal-dependent hydrolases"/>
    <property type="match status" value="1"/>
</dbReference>
<dbReference type="Pfam" id="PF04909">
    <property type="entry name" value="Amidohydro_2"/>
    <property type="match status" value="1"/>
</dbReference>
<dbReference type="AlphaFoldDB" id="A0A1Y0HTY7"/>
<dbReference type="PANTHER" id="PTHR43569:SF2">
    <property type="entry name" value="AMIDOHYDROLASE-RELATED DOMAIN-CONTAINING PROTEIN"/>
    <property type="match status" value="1"/>
</dbReference>
<dbReference type="KEGG" id="cceu:CBR64_09170"/>
<evidence type="ECO:0000313" key="5">
    <source>
        <dbReference type="Proteomes" id="UP000196228"/>
    </source>
</evidence>
<feature type="domain" description="Amidohydrolase-related" evidence="3">
    <location>
        <begin position="7"/>
        <end position="293"/>
    </location>
</feature>
<organism evidence="4 5">
    <name type="scientific">Cellulosimicrobium cellulans</name>
    <name type="common">Arthrobacter luteus</name>
    <dbReference type="NCBI Taxonomy" id="1710"/>
    <lineage>
        <taxon>Bacteria</taxon>
        <taxon>Bacillati</taxon>
        <taxon>Actinomycetota</taxon>
        <taxon>Actinomycetes</taxon>
        <taxon>Micrococcales</taxon>
        <taxon>Promicromonosporaceae</taxon>
        <taxon>Cellulosimicrobium</taxon>
    </lineage>
</organism>
<gene>
    <name evidence="4" type="ORF">CBR64_09170</name>
</gene>
<evidence type="ECO:0000313" key="4">
    <source>
        <dbReference type="EMBL" id="ARU51621.1"/>
    </source>
</evidence>
<dbReference type="EMBL" id="CP021383">
    <property type="protein sequence ID" value="ARU51621.1"/>
    <property type="molecule type" value="Genomic_DNA"/>
</dbReference>
<dbReference type="InterPro" id="IPR052350">
    <property type="entry name" value="Metallo-dep_Lactonases"/>
</dbReference>
<dbReference type="GO" id="GO:0016787">
    <property type="term" value="F:hydrolase activity"/>
    <property type="evidence" value="ECO:0007669"/>
    <property type="project" value="UniProtKB-KW"/>
</dbReference>
<keyword evidence="4" id="KW-0378">Hydrolase</keyword>